<dbReference type="PANTHER" id="PTHR32114:SF2">
    <property type="entry name" value="ABC TRANSPORTER ABCH.3"/>
    <property type="match status" value="1"/>
</dbReference>
<dbReference type="Pfam" id="PF13476">
    <property type="entry name" value="AAA_23"/>
    <property type="match status" value="1"/>
</dbReference>
<evidence type="ECO:0000313" key="3">
    <source>
        <dbReference type="EMBL" id="WWM68920.1"/>
    </source>
</evidence>
<feature type="domain" description="Rad50/SbcC-type AAA" evidence="2">
    <location>
        <begin position="9"/>
        <end position="69"/>
    </location>
</feature>
<dbReference type="Gene3D" id="3.40.50.300">
    <property type="entry name" value="P-loop containing nucleotide triphosphate hydrolases"/>
    <property type="match status" value="1"/>
</dbReference>
<dbReference type="InterPro" id="IPR027417">
    <property type="entry name" value="P-loop_NTPase"/>
</dbReference>
<proteinExistence type="predicted"/>
<sequence length="580" mass="61444">MRITNITATNVQGLRNAALAVSEPLLLVSGDNGAGKSSLLDAISMAFTGQPSRVSLKKDLGQLVNDDAKKGEAHVAYVDAAGESQTAWMMLPGGKSVVIPDAPFLPFVLEAARFAALDGKERRKVLFDLTGAGAGAAEVARRLEAKGADLAKFEKVKPLLRGGFPAAEAQAKEYAAESRGAWKAITGENYGSQKAETWEPELPPTTVTQEQIAVAAKALADLDSDLAEAQQTLGGHKANAQAAAQRQAHMAQLRDTADLLQRRQEKLGADQARVDEWTPKVAEAQRAAAGKPAHDPLACPHCQGQVLMERGQLVAFVAPEKVADPEAARRLTEYQGYLQSAQRAVANSQRDVDQSRAAAEQLATLEQQAAAVPDAKAMENAEQAITEIRQERDKARAKHQALVEAHGAIAGRDASIANAAQHHADVVAWSLIAEALAPTGIPAEILAGALDPFNELLAAQAAVATWQPVVITPEIDITYGGRLYGLLSESEKWRADTLLAIAIARLSGIRLVLLDRFDVLQPTARPQALKLLLALTRSGDLDSAVMAGTMKEPMAKVPTGIQQVWIQGGVIAEAAAEVAA</sequence>
<evidence type="ECO:0000256" key="1">
    <source>
        <dbReference type="SAM" id="Coils"/>
    </source>
</evidence>
<feature type="coiled-coil region" evidence="1">
    <location>
        <begin position="338"/>
        <end position="405"/>
    </location>
</feature>
<keyword evidence="1" id="KW-0175">Coiled coil</keyword>
<protein>
    <submittedName>
        <fullName evidence="3">AAA family ATPase</fullName>
    </submittedName>
</protein>
<name>A0ABZ2FW80_9PSED</name>
<dbReference type="Proteomes" id="UP001372714">
    <property type="component" value="Chromosome"/>
</dbReference>
<dbReference type="SUPFAM" id="SSF52540">
    <property type="entry name" value="P-loop containing nucleoside triphosphate hydrolases"/>
    <property type="match status" value="1"/>
</dbReference>
<keyword evidence="4" id="KW-1185">Reference proteome</keyword>
<feature type="coiled-coil region" evidence="1">
    <location>
        <begin position="212"/>
        <end position="270"/>
    </location>
</feature>
<accession>A0ABZ2FW80</accession>
<organism evidence="3 4">
    <name type="scientific">Pseudomonas benzopyrenica</name>
    <dbReference type="NCBI Taxonomy" id="2993566"/>
    <lineage>
        <taxon>Bacteria</taxon>
        <taxon>Pseudomonadati</taxon>
        <taxon>Pseudomonadota</taxon>
        <taxon>Gammaproteobacteria</taxon>
        <taxon>Pseudomonadales</taxon>
        <taxon>Pseudomonadaceae</taxon>
        <taxon>Pseudomonas</taxon>
    </lineage>
</organism>
<evidence type="ECO:0000313" key="4">
    <source>
        <dbReference type="Proteomes" id="UP001372714"/>
    </source>
</evidence>
<dbReference type="EMBL" id="CP145723">
    <property type="protein sequence ID" value="WWM68920.1"/>
    <property type="molecule type" value="Genomic_DNA"/>
</dbReference>
<dbReference type="RefSeq" id="WP_338547281.1">
    <property type="nucleotide sequence ID" value="NZ_CP145723.1"/>
</dbReference>
<dbReference type="PANTHER" id="PTHR32114">
    <property type="entry name" value="ABC TRANSPORTER ABCH.3"/>
    <property type="match status" value="1"/>
</dbReference>
<dbReference type="InterPro" id="IPR038729">
    <property type="entry name" value="Rad50/SbcC_AAA"/>
</dbReference>
<evidence type="ECO:0000259" key="2">
    <source>
        <dbReference type="Pfam" id="PF13476"/>
    </source>
</evidence>
<gene>
    <name evidence="3" type="ORF">V6W80_11805</name>
</gene>
<reference evidence="3 4" key="1">
    <citation type="submission" date="2024-02" db="EMBL/GenBank/DDBJ databases">
        <title>The whole genome sequence of Pseudomonas benzopyrenica MLY92.</title>
        <authorList>
            <person name="Liu Y."/>
        </authorList>
    </citation>
    <scope>NUCLEOTIDE SEQUENCE [LARGE SCALE GENOMIC DNA]</scope>
    <source>
        <strain evidence="3 4">MLY92</strain>
    </source>
</reference>